<evidence type="ECO:0000256" key="4">
    <source>
        <dbReference type="ARBA" id="ARBA00023096"/>
    </source>
</evidence>
<dbReference type="SUPFAM" id="SSF52283">
    <property type="entry name" value="Formate/glycerate dehydrogenase catalytic domain-like"/>
    <property type="match status" value="1"/>
</dbReference>
<dbReference type="Gene3D" id="3.30.1370.170">
    <property type="match status" value="1"/>
</dbReference>
<dbReference type="InterPro" id="IPR024531">
    <property type="entry name" value="Erythronate-4-P_DHase_dimer"/>
</dbReference>
<accession>A0A2S5KR01</accession>
<dbReference type="GO" id="GO:0005829">
    <property type="term" value="C:cytosol"/>
    <property type="evidence" value="ECO:0007669"/>
    <property type="project" value="TreeGrafter"/>
</dbReference>
<evidence type="ECO:0000256" key="2">
    <source>
        <dbReference type="ARBA" id="ARBA00023002"/>
    </source>
</evidence>
<comment type="caution">
    <text evidence="9">The sequence shown here is derived from an EMBL/GenBank/DDBJ whole genome shotgun (WGS) entry which is preliminary data.</text>
</comment>
<feature type="domain" description="D-isomer specific 2-hydroxyacid dehydrogenase catalytic" evidence="6">
    <location>
        <begin position="39"/>
        <end position="275"/>
    </location>
</feature>
<dbReference type="GO" id="GO:0016618">
    <property type="term" value="F:hydroxypyruvate reductase [NAD(P)H] activity"/>
    <property type="evidence" value="ECO:0007669"/>
    <property type="project" value="TreeGrafter"/>
</dbReference>
<comment type="similarity">
    <text evidence="5">Belongs to the D-isomer specific 2-hydroxyacid dehydrogenase family.</text>
</comment>
<evidence type="ECO:0000256" key="5">
    <source>
        <dbReference type="RuleBase" id="RU003719"/>
    </source>
</evidence>
<dbReference type="OrthoDB" id="9770208at2"/>
<dbReference type="InterPro" id="IPR020921">
    <property type="entry name" value="Erythronate-4-P_DHase"/>
</dbReference>
<dbReference type="Pfam" id="PF02826">
    <property type="entry name" value="2-Hacid_dh_C"/>
    <property type="match status" value="1"/>
</dbReference>
<evidence type="ECO:0000259" key="6">
    <source>
        <dbReference type="Pfam" id="PF00389"/>
    </source>
</evidence>
<feature type="domain" description="Erythronate-4-phosphate dehydrogenase dimerisation" evidence="8">
    <location>
        <begin position="299"/>
        <end position="379"/>
    </location>
</feature>
<evidence type="ECO:0000259" key="8">
    <source>
        <dbReference type="Pfam" id="PF11890"/>
    </source>
</evidence>
<dbReference type="GO" id="GO:0051287">
    <property type="term" value="F:NAD binding"/>
    <property type="evidence" value="ECO:0007669"/>
    <property type="project" value="InterPro"/>
</dbReference>
<evidence type="ECO:0000256" key="3">
    <source>
        <dbReference type="ARBA" id="ARBA00023027"/>
    </source>
</evidence>
<dbReference type="PANTHER" id="PTHR10996">
    <property type="entry name" value="2-HYDROXYACID DEHYDROGENASE-RELATED"/>
    <property type="match status" value="1"/>
</dbReference>
<keyword evidence="1" id="KW-0963">Cytoplasm</keyword>
<dbReference type="EMBL" id="PRLP01000034">
    <property type="protein sequence ID" value="PPC77284.1"/>
    <property type="molecule type" value="Genomic_DNA"/>
</dbReference>
<feature type="domain" description="D-isomer specific 2-hydroxyacid dehydrogenase NAD-binding" evidence="7">
    <location>
        <begin position="121"/>
        <end position="266"/>
    </location>
</feature>
<gene>
    <name evidence="9" type="ORF">C4K68_10415</name>
</gene>
<evidence type="ECO:0000259" key="7">
    <source>
        <dbReference type="Pfam" id="PF02826"/>
    </source>
</evidence>
<name>A0A2S5KR01_9PROT</name>
<dbReference type="Gene3D" id="3.40.50.720">
    <property type="entry name" value="NAD(P)-binding Rossmann-like Domain"/>
    <property type="match status" value="2"/>
</dbReference>
<keyword evidence="4" id="KW-0664">Pyridoxine biosynthesis</keyword>
<dbReference type="InterPro" id="IPR038251">
    <property type="entry name" value="PdxB_dimer_sf"/>
</dbReference>
<evidence type="ECO:0000313" key="10">
    <source>
        <dbReference type="Proteomes" id="UP000238196"/>
    </source>
</evidence>
<dbReference type="InterPro" id="IPR006139">
    <property type="entry name" value="D-isomer_2_OHA_DH_cat_dom"/>
</dbReference>
<protein>
    <submittedName>
        <fullName evidence="9">Erythronate-4-phosphate dehydrogenase</fullName>
    </submittedName>
</protein>
<dbReference type="HAMAP" id="MF_01825">
    <property type="entry name" value="PdxB"/>
    <property type="match status" value="1"/>
</dbReference>
<organism evidence="9 10">
    <name type="scientific">Proteobacteria bacterium 228</name>
    <dbReference type="NCBI Taxonomy" id="2083153"/>
    <lineage>
        <taxon>Bacteria</taxon>
        <taxon>Pseudomonadati</taxon>
        <taxon>Pseudomonadota</taxon>
    </lineage>
</organism>
<dbReference type="GO" id="GO:0008615">
    <property type="term" value="P:pyridoxine biosynthetic process"/>
    <property type="evidence" value="ECO:0007669"/>
    <property type="project" value="UniProtKB-KW"/>
</dbReference>
<reference evidence="9 10" key="1">
    <citation type="submission" date="2018-02" db="EMBL/GenBank/DDBJ databases">
        <title>novel marine gammaproteobacteria from coastal saline agro ecosystem.</title>
        <authorList>
            <person name="Krishnan R."/>
            <person name="Ramesh Kumar N."/>
        </authorList>
    </citation>
    <scope>NUCLEOTIDE SEQUENCE [LARGE SCALE GENOMIC DNA]</scope>
    <source>
        <strain evidence="9 10">228</strain>
    </source>
</reference>
<dbReference type="Proteomes" id="UP000238196">
    <property type="component" value="Unassembled WGS sequence"/>
</dbReference>
<keyword evidence="3" id="KW-0520">NAD</keyword>
<dbReference type="AlphaFoldDB" id="A0A2S5KR01"/>
<evidence type="ECO:0000256" key="1">
    <source>
        <dbReference type="ARBA" id="ARBA00022490"/>
    </source>
</evidence>
<dbReference type="PANTHER" id="PTHR10996:SF178">
    <property type="entry name" value="2-HYDROXYACID DEHYDROGENASE YGL185C-RELATED"/>
    <property type="match status" value="1"/>
</dbReference>
<proteinExistence type="inferred from homology"/>
<dbReference type="GO" id="GO:0033711">
    <property type="term" value="F:4-phosphoerythronate dehydrogenase activity"/>
    <property type="evidence" value="ECO:0007669"/>
    <property type="project" value="InterPro"/>
</dbReference>
<dbReference type="GO" id="GO:0030267">
    <property type="term" value="F:glyoxylate reductase (NADPH) activity"/>
    <property type="evidence" value="ECO:0007669"/>
    <property type="project" value="TreeGrafter"/>
</dbReference>
<dbReference type="GO" id="GO:0046983">
    <property type="term" value="F:protein dimerization activity"/>
    <property type="evidence" value="ECO:0007669"/>
    <property type="project" value="InterPro"/>
</dbReference>
<dbReference type="SUPFAM" id="SSF51735">
    <property type="entry name" value="NAD(P)-binding Rossmann-fold domains"/>
    <property type="match status" value="1"/>
</dbReference>
<evidence type="ECO:0000313" key="9">
    <source>
        <dbReference type="EMBL" id="PPC77284.1"/>
    </source>
</evidence>
<dbReference type="Pfam" id="PF11890">
    <property type="entry name" value="DUF3410"/>
    <property type="match status" value="1"/>
</dbReference>
<dbReference type="InterPro" id="IPR036291">
    <property type="entry name" value="NAD(P)-bd_dom_sf"/>
</dbReference>
<dbReference type="InterPro" id="IPR050223">
    <property type="entry name" value="D-isomer_2-hydroxyacid_DH"/>
</dbReference>
<dbReference type="InterPro" id="IPR006140">
    <property type="entry name" value="D-isomer_DH_NAD-bd"/>
</dbReference>
<dbReference type="CDD" id="cd12158">
    <property type="entry name" value="ErythrP_dh"/>
    <property type="match status" value="1"/>
</dbReference>
<keyword evidence="2 5" id="KW-0560">Oxidoreductase</keyword>
<dbReference type="Pfam" id="PF00389">
    <property type="entry name" value="2-Hacid_dh"/>
    <property type="match status" value="1"/>
</dbReference>
<sequence length="409" mass="44825">MTAPTAGRLRIVADENMPGLTTLFNDIGSLTALPGRSITRQDLLQADVLLVRSITRVNQALLEGTPVKFVGSATIGTDHLDIPWLNNNHITHTNAPGCNADSVADYVIAALAHLSHQDGSNWFTNKTAAVIGAGNVGSKVVQRLRGLGLHVLVNDPPRQQQHPTDDPHFVDLNTALSADIICCHTPLVRSGDFPTYHLLDEPQISAIRPGTLLLNAGRGDVINNQALLERMQRQNDLELVLDVWENEPRPLLGLIPYTRISTPHIAGYSLDGRLRGSWMIYQALCKFVGIQPTVSFDQLVPEPTIRAVSCSTSISLPECFNLIPLALDVSREDQRFRRTLSTAEAGELASAFDTLRKTYPLSRELRQLQVKVDKQTTATYNKLTSSQQSQPDAAETTKLLHALGFSITE</sequence>